<keyword evidence="1" id="KW-0472">Membrane</keyword>
<dbReference type="EMBL" id="CP001857">
    <property type="protein sequence ID" value="ADB57925.1"/>
    <property type="molecule type" value="Genomic_DNA"/>
</dbReference>
<organism evidence="2 3">
    <name type="scientific">Archaeoglobus profundus (strain DSM 5631 / JCM 9629 / NBRC 100127 / Av18)</name>
    <dbReference type="NCBI Taxonomy" id="572546"/>
    <lineage>
        <taxon>Archaea</taxon>
        <taxon>Methanobacteriati</taxon>
        <taxon>Methanobacteriota</taxon>
        <taxon>Archaeoglobi</taxon>
        <taxon>Archaeoglobales</taxon>
        <taxon>Archaeoglobaceae</taxon>
        <taxon>Archaeoglobus</taxon>
    </lineage>
</organism>
<dbReference type="GeneID" id="8739524"/>
<dbReference type="STRING" id="572546.Arcpr_0862"/>
<dbReference type="AlphaFoldDB" id="D2RI00"/>
<feature type="transmembrane region" description="Helical" evidence="1">
    <location>
        <begin position="12"/>
        <end position="34"/>
    </location>
</feature>
<keyword evidence="1" id="KW-0812">Transmembrane</keyword>
<dbReference type="HOGENOM" id="CLU_2730112_0_0_2"/>
<dbReference type="Proteomes" id="UP000001901">
    <property type="component" value="Chromosome"/>
</dbReference>
<gene>
    <name evidence="2" type="ordered locus">Arcpr_0862</name>
</gene>
<protein>
    <submittedName>
        <fullName evidence="2">Uncharacterized protein</fullName>
    </submittedName>
</protein>
<accession>D2RI00</accession>
<dbReference type="eggNOG" id="ENOG502N59B">
    <property type="taxonomic scope" value="Archaea"/>
</dbReference>
<name>D2RI00_ARCPA</name>
<dbReference type="RefSeq" id="WP_012940261.1">
    <property type="nucleotide sequence ID" value="NC_013741.1"/>
</dbReference>
<reference evidence="2 3" key="1">
    <citation type="journal article" date="2010" name="Stand. Genomic Sci.">
        <title>Complete genome sequence of Archaeoglobus profundus type strain (AV18).</title>
        <authorList>
            <person name="von Jan M."/>
            <person name="Lapidus A."/>
            <person name="Del Rio T.G."/>
            <person name="Copeland A."/>
            <person name="Tice H."/>
            <person name="Cheng J.F."/>
            <person name="Lucas S."/>
            <person name="Chen F."/>
            <person name="Nolan M."/>
            <person name="Goodwin L."/>
            <person name="Han C."/>
            <person name="Pitluck S."/>
            <person name="Liolios K."/>
            <person name="Ivanova N."/>
            <person name="Mavromatis K."/>
            <person name="Ovchinnikova G."/>
            <person name="Chertkov O."/>
            <person name="Pati A."/>
            <person name="Chen A."/>
            <person name="Palaniappan K."/>
            <person name="Land M."/>
            <person name="Hauser L."/>
            <person name="Chang Y.J."/>
            <person name="Jeffries C.D."/>
            <person name="Saunders E."/>
            <person name="Brettin T."/>
            <person name="Detter J.C."/>
            <person name="Chain P."/>
            <person name="Eichinger K."/>
            <person name="Huber H."/>
            <person name="Spring S."/>
            <person name="Rohde M."/>
            <person name="Goker M."/>
            <person name="Wirth R."/>
            <person name="Woyke T."/>
            <person name="Bristow J."/>
            <person name="Eisen J.A."/>
            <person name="Markowitz V."/>
            <person name="Hugenholtz P."/>
            <person name="Kyrpides N.C."/>
            <person name="Klenk H.P."/>
        </authorList>
    </citation>
    <scope>NUCLEOTIDE SEQUENCE [LARGE SCALE GENOMIC DNA]</scope>
    <source>
        <strain evidence="3">DSM 5631 / JCM 9629 / NBRC 100127 / Av18</strain>
    </source>
</reference>
<sequence>MPDPFSVCFTVVKVTGFLLALTAMGYLIFDNLFLRQLGRRTVIRLVIDGKVSKREIVRLLEERGYKVVRWK</sequence>
<keyword evidence="1" id="KW-1133">Transmembrane helix</keyword>
<dbReference type="KEGG" id="apo:Arcpr_0862"/>
<evidence type="ECO:0000313" key="2">
    <source>
        <dbReference type="EMBL" id="ADB57925.1"/>
    </source>
</evidence>
<proteinExistence type="predicted"/>
<evidence type="ECO:0000313" key="3">
    <source>
        <dbReference type="Proteomes" id="UP000001901"/>
    </source>
</evidence>
<dbReference type="PaxDb" id="572546-Arcpr_0862"/>
<keyword evidence="3" id="KW-1185">Reference proteome</keyword>
<evidence type="ECO:0000256" key="1">
    <source>
        <dbReference type="SAM" id="Phobius"/>
    </source>
</evidence>